<dbReference type="Proteomes" id="UP000238479">
    <property type="component" value="Chromosome 2"/>
</dbReference>
<proteinExistence type="predicted"/>
<dbReference type="CDD" id="cd00174">
    <property type="entry name" value="SH3"/>
    <property type="match status" value="1"/>
</dbReference>
<feature type="domain" description="RPW8" evidence="4">
    <location>
        <begin position="33"/>
        <end position="188"/>
    </location>
</feature>
<protein>
    <submittedName>
        <fullName evidence="5">Putative powdery mildew resistance protein, RPW8</fullName>
    </submittedName>
</protein>
<name>A0A2P6RY91_ROSCH</name>
<dbReference type="Pfam" id="PF05659">
    <property type="entry name" value="RPW8"/>
    <property type="match status" value="1"/>
</dbReference>
<evidence type="ECO:0000259" key="3">
    <source>
        <dbReference type="PROSITE" id="PS50002"/>
    </source>
</evidence>
<accession>A0A2P6RY91</accession>
<dbReference type="PROSITE" id="PS50002">
    <property type="entry name" value="SH3"/>
    <property type="match status" value="1"/>
</dbReference>
<dbReference type="SMART" id="SM00326">
    <property type="entry name" value="SH3"/>
    <property type="match status" value="1"/>
</dbReference>
<evidence type="ECO:0000256" key="2">
    <source>
        <dbReference type="PROSITE-ProRule" id="PRU00192"/>
    </source>
</evidence>
<keyword evidence="6" id="KW-1185">Reference proteome</keyword>
<organism evidence="5 6">
    <name type="scientific">Rosa chinensis</name>
    <name type="common">China rose</name>
    <dbReference type="NCBI Taxonomy" id="74649"/>
    <lineage>
        <taxon>Eukaryota</taxon>
        <taxon>Viridiplantae</taxon>
        <taxon>Streptophyta</taxon>
        <taxon>Embryophyta</taxon>
        <taxon>Tracheophyta</taxon>
        <taxon>Spermatophyta</taxon>
        <taxon>Magnoliopsida</taxon>
        <taxon>eudicotyledons</taxon>
        <taxon>Gunneridae</taxon>
        <taxon>Pentapetalae</taxon>
        <taxon>rosids</taxon>
        <taxon>fabids</taxon>
        <taxon>Rosales</taxon>
        <taxon>Rosaceae</taxon>
        <taxon>Rosoideae</taxon>
        <taxon>Rosoideae incertae sedis</taxon>
        <taxon>Rosa</taxon>
    </lineage>
</organism>
<dbReference type="Gene3D" id="2.30.30.40">
    <property type="entry name" value="SH3 Domains"/>
    <property type="match status" value="1"/>
</dbReference>
<evidence type="ECO:0000256" key="1">
    <source>
        <dbReference type="ARBA" id="ARBA00022443"/>
    </source>
</evidence>
<evidence type="ECO:0000259" key="4">
    <source>
        <dbReference type="PROSITE" id="PS51153"/>
    </source>
</evidence>
<dbReference type="Gramene" id="PRQ51374">
    <property type="protein sequence ID" value="PRQ51374"/>
    <property type="gene ID" value="RchiOBHm_Chr2g0143661"/>
</dbReference>
<dbReference type="PROSITE" id="PS51153">
    <property type="entry name" value="RPW8"/>
    <property type="match status" value="1"/>
</dbReference>
<dbReference type="InterPro" id="IPR053296">
    <property type="entry name" value="TSET_member_tstB"/>
</dbReference>
<feature type="domain" description="SH3" evidence="3">
    <location>
        <begin position="223"/>
        <end position="286"/>
    </location>
</feature>
<evidence type="ECO:0000313" key="6">
    <source>
        <dbReference type="Proteomes" id="UP000238479"/>
    </source>
</evidence>
<gene>
    <name evidence="5" type="ORF">RchiOBHm_Chr2g0143661</name>
</gene>
<dbReference type="PANTHER" id="PTHR48151">
    <property type="entry name" value="SH3 DOMAIN-CONTAINING PROTEIN"/>
    <property type="match status" value="1"/>
</dbReference>
<dbReference type="InterPro" id="IPR008808">
    <property type="entry name" value="Powdery_mildew-R_dom"/>
</dbReference>
<dbReference type="InterPro" id="IPR036028">
    <property type="entry name" value="SH3-like_dom_sf"/>
</dbReference>
<keyword evidence="1 2" id="KW-0728">SH3 domain</keyword>
<dbReference type="EMBL" id="PDCK01000040">
    <property type="protein sequence ID" value="PRQ51374.1"/>
    <property type="molecule type" value="Genomic_DNA"/>
</dbReference>
<evidence type="ECO:0000313" key="5">
    <source>
        <dbReference type="EMBL" id="PRQ51374.1"/>
    </source>
</evidence>
<comment type="caution">
    <text evidence="5">The sequence shown here is derived from an EMBL/GenBank/DDBJ whole genome shotgun (WGS) entry which is preliminary data.</text>
</comment>
<dbReference type="Pfam" id="PF00018">
    <property type="entry name" value="SH3_1"/>
    <property type="match status" value="1"/>
</dbReference>
<sequence>MSPRKQEKCTESSILFCFLLSSTLLVLVHTYSNPISKGMAGEFVGGAALGTAFSALYDGVKELISKNHIFKSLLVNMKSSLETLKPLIQQIAQSNELLSRPEEELKGLEAVMEDGKDLISKCSKIRQWNIYKKYEYANKLVEWDQLLRRQLDVLKVQEARDVKENTVLLRTIEAVVKRIEENVVVRNYSSTVEPRDLERRVVEDPANKSFGSEEDDGEVCSGKTEVYGTALYNFTAGGEDELNLIAGDEIEIEYEVDDWFYVKKKRPGKDGKMAGLVPVLYVRYLS</sequence>
<dbReference type="PANTHER" id="PTHR48151:SF3">
    <property type="entry name" value="SH3 DOMAIN-CONTAINING PROTEIN"/>
    <property type="match status" value="1"/>
</dbReference>
<reference evidence="5 6" key="1">
    <citation type="journal article" date="2018" name="Nat. Genet.">
        <title>The Rosa genome provides new insights in the design of modern roses.</title>
        <authorList>
            <person name="Bendahmane M."/>
        </authorList>
    </citation>
    <scope>NUCLEOTIDE SEQUENCE [LARGE SCALE GENOMIC DNA]</scope>
    <source>
        <strain evidence="6">cv. Old Blush</strain>
    </source>
</reference>
<dbReference type="AlphaFoldDB" id="A0A2P6RY91"/>
<dbReference type="STRING" id="74649.A0A2P6RY91"/>
<dbReference type="SUPFAM" id="SSF50044">
    <property type="entry name" value="SH3-domain"/>
    <property type="match status" value="1"/>
</dbReference>
<dbReference type="InterPro" id="IPR001452">
    <property type="entry name" value="SH3_domain"/>
</dbReference>